<organism evidence="3">
    <name type="scientific">Aegilops tauschii</name>
    <name type="common">Tausch's goatgrass</name>
    <name type="synonym">Aegilops squarrosa</name>
    <dbReference type="NCBI Taxonomy" id="37682"/>
    <lineage>
        <taxon>Eukaryota</taxon>
        <taxon>Viridiplantae</taxon>
        <taxon>Streptophyta</taxon>
        <taxon>Embryophyta</taxon>
        <taxon>Tracheophyta</taxon>
        <taxon>Spermatophyta</taxon>
        <taxon>Magnoliopsida</taxon>
        <taxon>Liliopsida</taxon>
        <taxon>Poales</taxon>
        <taxon>Poaceae</taxon>
        <taxon>BOP clade</taxon>
        <taxon>Pooideae</taxon>
        <taxon>Triticodae</taxon>
        <taxon>Triticeae</taxon>
        <taxon>Triticinae</taxon>
        <taxon>Aegilops</taxon>
    </lineage>
</organism>
<feature type="region of interest" description="Disordered" evidence="1">
    <location>
        <begin position="165"/>
        <end position="202"/>
    </location>
</feature>
<accession>M8CXL4</accession>
<proteinExistence type="predicted"/>
<name>M8CXL4_AEGTA</name>
<feature type="compositionally biased region" description="Basic and acidic residues" evidence="1">
    <location>
        <begin position="176"/>
        <end position="202"/>
    </location>
</feature>
<dbReference type="AlphaFoldDB" id="M8CXL4"/>
<evidence type="ECO:0000256" key="1">
    <source>
        <dbReference type="SAM" id="MobiDB-lite"/>
    </source>
</evidence>
<dbReference type="EnsemblPlants" id="EMT32437">
    <property type="protein sequence ID" value="EMT32437"/>
    <property type="gene ID" value="F775_00401"/>
</dbReference>
<reference evidence="3" key="1">
    <citation type="submission" date="2015-06" db="UniProtKB">
        <authorList>
            <consortium name="EnsemblPlants"/>
        </authorList>
    </citation>
    <scope>IDENTIFICATION</scope>
</reference>
<feature type="signal peptide" evidence="2">
    <location>
        <begin position="1"/>
        <end position="16"/>
    </location>
</feature>
<sequence>MVTVVLSVAVVTAAMCRPLIQHTRNGSLLNGSLLGPTSHACNGLNRIGLLCRLVSPVRAESKVDLTKTAEFTERVASLAAATAAAAAADPEEGDLRISVQYATEEESRWLSGWAEKYKAQGSGEGFKIRPATGEESARMDSMFTGVGYDSHIEFDDDHPFGRMVVDAFHSRPRPSKPNENDDLQKKNMEESNSRAEHDVKDL</sequence>
<feature type="chain" id="PRO_5014584721" evidence="2">
    <location>
        <begin position="17"/>
        <end position="202"/>
    </location>
</feature>
<evidence type="ECO:0000256" key="2">
    <source>
        <dbReference type="SAM" id="SignalP"/>
    </source>
</evidence>
<protein>
    <submittedName>
        <fullName evidence="3">Uncharacterized protein</fullName>
    </submittedName>
</protein>
<evidence type="ECO:0000313" key="3">
    <source>
        <dbReference type="EnsemblPlants" id="EMT32437"/>
    </source>
</evidence>
<keyword evidence="2" id="KW-0732">Signal</keyword>